<feature type="repeat" description="WD" evidence="1">
    <location>
        <begin position="4"/>
        <end position="38"/>
    </location>
</feature>
<dbReference type="InterPro" id="IPR015943">
    <property type="entry name" value="WD40/YVTN_repeat-like_dom_sf"/>
</dbReference>
<dbReference type="SUPFAM" id="SSF50978">
    <property type="entry name" value="WD40 repeat-like"/>
    <property type="match status" value="1"/>
</dbReference>
<comment type="caution">
    <text evidence="2">The sequence shown here is derived from an EMBL/GenBank/DDBJ whole genome shotgun (WGS) entry which is preliminary data.</text>
</comment>
<proteinExistence type="predicted"/>
<dbReference type="Pfam" id="PF00400">
    <property type="entry name" value="WD40"/>
    <property type="match status" value="2"/>
</dbReference>
<keyword evidence="1" id="KW-0853">WD repeat</keyword>
<accession>A0A396I9W6</accession>
<dbReference type="PANTHER" id="PTHR44376:SF8">
    <property type="entry name" value="TRANSCRIPTIONAL COREPRESSOR LEUNIG-LIKE"/>
    <property type="match status" value="1"/>
</dbReference>
<dbReference type="Proteomes" id="UP000265566">
    <property type="component" value="Chromosome 4"/>
</dbReference>
<sequence>MFFIFRHSGIVRSLDFHPTEQFLCSSYSHDGIQVWDLNRCIKIKNCKAGVGQVRFQPVSGMLLAGHVKYICSLCWDVTGQMIASVSADGVRVWTLSMDGQCLYEYPSKGKMFMSVIFHPRYRNVLVVGGFQVNSSLCFHYVHGVSFIYTFM</sequence>
<name>A0A396I9W6_MEDTR</name>
<dbReference type="PANTHER" id="PTHR44376">
    <property type="entry name" value="TRANSCRIPTIONAL REGULATOR OF FILAMENTOUS GROWTH FLO8"/>
    <property type="match status" value="1"/>
</dbReference>
<dbReference type="AlphaFoldDB" id="A0A396I9W6"/>
<protein>
    <submittedName>
        <fullName evidence="2">Putative transcription factor WD40-like family</fullName>
    </submittedName>
</protein>
<dbReference type="InterPro" id="IPR001680">
    <property type="entry name" value="WD40_rpt"/>
</dbReference>
<dbReference type="Gene3D" id="2.130.10.10">
    <property type="entry name" value="YVTN repeat-like/Quinoprotein amine dehydrogenase"/>
    <property type="match status" value="1"/>
</dbReference>
<dbReference type="InterPro" id="IPR044716">
    <property type="entry name" value="LEUNIG-like"/>
</dbReference>
<dbReference type="InterPro" id="IPR036322">
    <property type="entry name" value="WD40_repeat_dom_sf"/>
</dbReference>
<dbReference type="GO" id="GO:0003714">
    <property type="term" value="F:transcription corepressor activity"/>
    <property type="evidence" value="ECO:0007669"/>
    <property type="project" value="InterPro"/>
</dbReference>
<organism evidence="2">
    <name type="scientific">Medicago truncatula</name>
    <name type="common">Barrel medic</name>
    <name type="synonym">Medicago tribuloides</name>
    <dbReference type="NCBI Taxonomy" id="3880"/>
    <lineage>
        <taxon>Eukaryota</taxon>
        <taxon>Viridiplantae</taxon>
        <taxon>Streptophyta</taxon>
        <taxon>Embryophyta</taxon>
        <taxon>Tracheophyta</taxon>
        <taxon>Spermatophyta</taxon>
        <taxon>Magnoliopsida</taxon>
        <taxon>eudicotyledons</taxon>
        <taxon>Gunneridae</taxon>
        <taxon>Pentapetalae</taxon>
        <taxon>rosids</taxon>
        <taxon>fabids</taxon>
        <taxon>Fabales</taxon>
        <taxon>Fabaceae</taxon>
        <taxon>Papilionoideae</taxon>
        <taxon>50 kb inversion clade</taxon>
        <taxon>NPAAA clade</taxon>
        <taxon>Hologalegina</taxon>
        <taxon>IRL clade</taxon>
        <taxon>Trifolieae</taxon>
        <taxon>Medicago</taxon>
    </lineage>
</organism>
<dbReference type="PROSITE" id="PS50082">
    <property type="entry name" value="WD_REPEATS_2"/>
    <property type="match status" value="1"/>
</dbReference>
<dbReference type="Gramene" id="rna24983">
    <property type="protein sequence ID" value="RHN62410.1"/>
    <property type="gene ID" value="gene24983"/>
</dbReference>
<evidence type="ECO:0000313" key="2">
    <source>
        <dbReference type="EMBL" id="RHN62410.1"/>
    </source>
</evidence>
<dbReference type="SMART" id="SM00320">
    <property type="entry name" value="WD40"/>
    <property type="match status" value="2"/>
</dbReference>
<gene>
    <name evidence="2" type="ORF">MtrunA17_Chr4g0047111</name>
</gene>
<dbReference type="EMBL" id="PSQE01000004">
    <property type="protein sequence ID" value="RHN62410.1"/>
    <property type="molecule type" value="Genomic_DNA"/>
</dbReference>
<evidence type="ECO:0000256" key="1">
    <source>
        <dbReference type="PROSITE-ProRule" id="PRU00221"/>
    </source>
</evidence>
<reference evidence="2" key="1">
    <citation type="journal article" date="2018" name="Nat. Plants">
        <title>Whole-genome landscape of Medicago truncatula symbiotic genes.</title>
        <authorList>
            <person name="Pecrix Y."/>
            <person name="Gamas P."/>
            <person name="Carrere S."/>
        </authorList>
    </citation>
    <scope>NUCLEOTIDE SEQUENCE</scope>
    <source>
        <tissue evidence="2">Leaves</tissue>
    </source>
</reference>